<name>A0A4Y7IEG7_PAPSO</name>
<protein>
    <submittedName>
        <fullName evidence="1">Uncharacterized protein</fullName>
    </submittedName>
</protein>
<dbReference type="EMBL" id="CM010715">
    <property type="protein sequence ID" value="RZC47264.1"/>
    <property type="molecule type" value="Genomic_DNA"/>
</dbReference>
<evidence type="ECO:0000313" key="1">
    <source>
        <dbReference type="EMBL" id="RZC47264.1"/>
    </source>
</evidence>
<reference evidence="1 2" key="1">
    <citation type="journal article" date="2018" name="Science">
        <title>The opium poppy genome and morphinan production.</title>
        <authorList>
            <person name="Guo L."/>
            <person name="Winzer T."/>
            <person name="Yang X."/>
            <person name="Li Y."/>
            <person name="Ning Z."/>
            <person name="He Z."/>
            <person name="Teodor R."/>
            <person name="Lu Y."/>
            <person name="Bowser T.A."/>
            <person name="Graham I.A."/>
            <person name="Ye K."/>
        </authorList>
    </citation>
    <scope>NUCLEOTIDE SEQUENCE [LARGE SCALE GENOMIC DNA]</scope>
    <source>
        <strain evidence="2">cv. HN1</strain>
        <tissue evidence="1">Leaves</tissue>
    </source>
</reference>
<dbReference type="AlphaFoldDB" id="A0A4Y7IEG7"/>
<accession>A0A4Y7IEG7</accession>
<keyword evidence="2" id="KW-1185">Reference proteome</keyword>
<proteinExistence type="predicted"/>
<sequence length="47" mass="5272">MRIIEIEEENSNTEGIPTKSDFIDIDGVKPNIKPVVGMKFKSILVLI</sequence>
<organism evidence="1 2">
    <name type="scientific">Papaver somniferum</name>
    <name type="common">Opium poppy</name>
    <dbReference type="NCBI Taxonomy" id="3469"/>
    <lineage>
        <taxon>Eukaryota</taxon>
        <taxon>Viridiplantae</taxon>
        <taxon>Streptophyta</taxon>
        <taxon>Embryophyta</taxon>
        <taxon>Tracheophyta</taxon>
        <taxon>Spermatophyta</taxon>
        <taxon>Magnoliopsida</taxon>
        <taxon>Ranunculales</taxon>
        <taxon>Papaveraceae</taxon>
        <taxon>Papaveroideae</taxon>
        <taxon>Papaver</taxon>
    </lineage>
</organism>
<dbReference type="Proteomes" id="UP000316621">
    <property type="component" value="Chromosome 1"/>
</dbReference>
<dbReference type="Gramene" id="RZC47264">
    <property type="protein sequence ID" value="RZC47264"/>
    <property type="gene ID" value="C5167_040208"/>
</dbReference>
<evidence type="ECO:0000313" key="2">
    <source>
        <dbReference type="Proteomes" id="UP000316621"/>
    </source>
</evidence>
<gene>
    <name evidence="1" type="ORF">C5167_040208</name>
</gene>